<accession>A0A1M5RTQ6</accession>
<dbReference type="GO" id="GO:0046872">
    <property type="term" value="F:metal ion binding"/>
    <property type="evidence" value="ECO:0007669"/>
    <property type="project" value="InterPro"/>
</dbReference>
<dbReference type="EMBL" id="FQXM01000003">
    <property type="protein sequence ID" value="SHH29687.1"/>
    <property type="molecule type" value="Genomic_DNA"/>
</dbReference>
<dbReference type="GO" id="GO:0016491">
    <property type="term" value="F:oxidoreductase activity"/>
    <property type="evidence" value="ECO:0007669"/>
    <property type="project" value="InterPro"/>
</dbReference>
<dbReference type="SUPFAM" id="SSF47240">
    <property type="entry name" value="Ferritin-like"/>
    <property type="match status" value="1"/>
</dbReference>
<organism evidence="2 3">
    <name type="scientific">Clostridium grantii DSM 8605</name>
    <dbReference type="NCBI Taxonomy" id="1121316"/>
    <lineage>
        <taxon>Bacteria</taxon>
        <taxon>Bacillati</taxon>
        <taxon>Bacillota</taxon>
        <taxon>Clostridia</taxon>
        <taxon>Eubacteriales</taxon>
        <taxon>Clostridiaceae</taxon>
        <taxon>Clostridium</taxon>
    </lineage>
</organism>
<keyword evidence="3" id="KW-1185">Reference proteome</keyword>
<protein>
    <submittedName>
        <fullName evidence="2">Rubrerythrin</fullName>
    </submittedName>
</protein>
<dbReference type="InterPro" id="IPR012347">
    <property type="entry name" value="Ferritin-like"/>
</dbReference>
<sequence length="158" mass="18492">MISYDCSKVLKAVIKTEQHVSEMYSIFAQQVKDPAAKNLFLKMSQDEIRHKDMYSSILNSLSENTFVEIPYEEAEYTDLLLSSNIFVNELVRDRYKKSDALNVAEKIEKDSILFYTQIQKLLPDIPKEEIELIINEEKKHLKYVLETQKNSFLFSLSL</sequence>
<reference evidence="2 3" key="1">
    <citation type="submission" date="2016-11" db="EMBL/GenBank/DDBJ databases">
        <authorList>
            <person name="Jaros S."/>
            <person name="Januszkiewicz K."/>
            <person name="Wedrychowicz H."/>
        </authorList>
    </citation>
    <scope>NUCLEOTIDE SEQUENCE [LARGE SCALE GENOMIC DNA]</scope>
    <source>
        <strain evidence="2 3">DSM 8605</strain>
    </source>
</reference>
<dbReference type="InterPro" id="IPR003251">
    <property type="entry name" value="Rr_diiron-bd_dom"/>
</dbReference>
<feature type="domain" description="Rubrerythrin diiron-binding" evidence="1">
    <location>
        <begin position="9"/>
        <end position="73"/>
    </location>
</feature>
<dbReference type="InterPro" id="IPR009078">
    <property type="entry name" value="Ferritin-like_SF"/>
</dbReference>
<proteinExistence type="predicted"/>
<dbReference type="RefSeq" id="WP_073337055.1">
    <property type="nucleotide sequence ID" value="NZ_FQXM01000003.1"/>
</dbReference>
<dbReference type="Proteomes" id="UP000184447">
    <property type="component" value="Unassembled WGS sequence"/>
</dbReference>
<name>A0A1M5RTQ6_9CLOT</name>
<dbReference type="AlphaFoldDB" id="A0A1M5RTQ6"/>
<dbReference type="Gene3D" id="1.20.1260.10">
    <property type="match status" value="1"/>
</dbReference>
<dbReference type="Pfam" id="PF02915">
    <property type="entry name" value="Rubrerythrin"/>
    <property type="match status" value="1"/>
</dbReference>
<evidence type="ECO:0000313" key="2">
    <source>
        <dbReference type="EMBL" id="SHH29687.1"/>
    </source>
</evidence>
<dbReference type="STRING" id="1121316.SAMN02745207_00719"/>
<evidence type="ECO:0000313" key="3">
    <source>
        <dbReference type="Proteomes" id="UP000184447"/>
    </source>
</evidence>
<gene>
    <name evidence="2" type="ORF">SAMN02745207_00719</name>
</gene>
<evidence type="ECO:0000259" key="1">
    <source>
        <dbReference type="Pfam" id="PF02915"/>
    </source>
</evidence>